<dbReference type="Gene3D" id="3.40.640.10">
    <property type="entry name" value="Type I PLP-dependent aspartate aminotransferase-like (Major domain)"/>
    <property type="match status" value="1"/>
</dbReference>
<protein>
    <submittedName>
        <fullName evidence="5">8-amino-7-oxononanoate synthase</fullName>
        <ecNumber evidence="5">2.3.1.47</ecNumber>
    </submittedName>
</protein>
<dbReference type="InterPro" id="IPR015422">
    <property type="entry name" value="PyrdxlP-dep_Trfase_small"/>
</dbReference>
<reference evidence="5 6" key="1">
    <citation type="submission" date="2006-03" db="EMBL/GenBank/DDBJ databases">
        <title>Complete sequence of Rhodopseudomonas palustris BisB5.</title>
        <authorList>
            <consortium name="US DOE Joint Genome Institute"/>
            <person name="Copeland A."/>
            <person name="Lucas S."/>
            <person name="Lapidus A."/>
            <person name="Barry K."/>
            <person name="Detter J.C."/>
            <person name="Glavina del Rio T."/>
            <person name="Hammon N."/>
            <person name="Israni S."/>
            <person name="Dalin E."/>
            <person name="Tice H."/>
            <person name="Pitluck S."/>
            <person name="Chain P."/>
            <person name="Malfatti S."/>
            <person name="Shin M."/>
            <person name="Vergez L."/>
            <person name="Schmutz J."/>
            <person name="Larimer F."/>
            <person name="Land M."/>
            <person name="Hauser L."/>
            <person name="Pelletier D.A."/>
            <person name="Kyrpides N."/>
            <person name="Lykidis A."/>
            <person name="Oda Y."/>
            <person name="Harwood C.S."/>
            <person name="Richardson P."/>
        </authorList>
    </citation>
    <scope>NUCLEOTIDE SEQUENCE [LARGE SCALE GENOMIC DNA]</scope>
    <source>
        <strain evidence="5 6">BisB5</strain>
    </source>
</reference>
<sequence>MRRIRRRRICCDGASTALLADGVPRASGKTRIMHEAFETDLRGLAGRGRLRALRDRAGLDFTSNDYLGLAESDELRGAAADAVARGVPVGSGGSRLLRGNHPEHEALEAEAAAYFGAETALYFGGGYVANLAIFSTLPQRGDLVVHDALIHASAHEGLRRCRAECVAAAHNDVDAFDAAISRWRAAGGKGRPWIAVESIYSMDGDSPDLAALFAVAERHEAMMVIDEAHATGVLGPQGRGLAASFEGRDNVVTLHTCGKALGTVGGFILAPRTIRDFLVNRARPFIFATAPSPLIAAITRASLELSRSNPERRDRLARLVQFAGGELRRRCAIEPSGSHILPVIIGADQAAVAVAASLQRRGFDVRAIRPPTVPEGTARLRIALTTNVDETDVADLFEALGEDIRKAA</sequence>
<dbReference type="Proteomes" id="UP000001818">
    <property type="component" value="Chromosome"/>
</dbReference>
<dbReference type="InterPro" id="IPR050087">
    <property type="entry name" value="AON_synthase_class-II"/>
</dbReference>
<keyword evidence="3" id="KW-0663">Pyridoxal phosphate</keyword>
<accession>Q130N2</accession>
<evidence type="ECO:0000259" key="4">
    <source>
        <dbReference type="Pfam" id="PF00155"/>
    </source>
</evidence>
<dbReference type="PANTHER" id="PTHR13693:SF100">
    <property type="entry name" value="8-AMINO-7-OXONONANOATE SYNTHASE"/>
    <property type="match status" value="1"/>
</dbReference>
<dbReference type="GO" id="GO:0008710">
    <property type="term" value="F:8-amino-7-oxononanoate synthase activity"/>
    <property type="evidence" value="ECO:0007669"/>
    <property type="project" value="UniProtKB-EC"/>
</dbReference>
<dbReference type="SUPFAM" id="SSF53383">
    <property type="entry name" value="PLP-dependent transferases"/>
    <property type="match status" value="1"/>
</dbReference>
<gene>
    <name evidence="5" type="ordered locus">RPD_4240</name>
</gene>
<proteinExistence type="predicted"/>
<dbReference type="GO" id="GO:0009102">
    <property type="term" value="P:biotin biosynthetic process"/>
    <property type="evidence" value="ECO:0007669"/>
    <property type="project" value="TreeGrafter"/>
</dbReference>
<dbReference type="InterPro" id="IPR015421">
    <property type="entry name" value="PyrdxlP-dep_Trfase_major"/>
</dbReference>
<dbReference type="Gene3D" id="3.90.1150.10">
    <property type="entry name" value="Aspartate Aminotransferase, domain 1"/>
    <property type="match status" value="1"/>
</dbReference>
<dbReference type="AlphaFoldDB" id="Q130N2"/>
<dbReference type="InterPro" id="IPR004839">
    <property type="entry name" value="Aminotransferase_I/II_large"/>
</dbReference>
<dbReference type="InterPro" id="IPR015424">
    <property type="entry name" value="PyrdxlP-dep_Trfase"/>
</dbReference>
<dbReference type="STRING" id="316057.RPD_4240"/>
<evidence type="ECO:0000313" key="6">
    <source>
        <dbReference type="Proteomes" id="UP000001818"/>
    </source>
</evidence>
<dbReference type="EMBL" id="CP000283">
    <property type="protein sequence ID" value="ABE41457.1"/>
    <property type="molecule type" value="Genomic_DNA"/>
</dbReference>
<dbReference type="HOGENOM" id="CLU_015846_11_2_5"/>
<organism evidence="5 6">
    <name type="scientific">Rhodopseudomonas palustris (strain BisB5)</name>
    <dbReference type="NCBI Taxonomy" id="316057"/>
    <lineage>
        <taxon>Bacteria</taxon>
        <taxon>Pseudomonadati</taxon>
        <taxon>Pseudomonadota</taxon>
        <taxon>Alphaproteobacteria</taxon>
        <taxon>Hyphomicrobiales</taxon>
        <taxon>Nitrobacteraceae</taxon>
        <taxon>Rhodopseudomonas</taxon>
    </lineage>
</organism>
<dbReference type="eggNOG" id="COG0156">
    <property type="taxonomic scope" value="Bacteria"/>
</dbReference>
<dbReference type="EC" id="2.3.1.47" evidence="5"/>
<evidence type="ECO:0000256" key="3">
    <source>
        <dbReference type="ARBA" id="ARBA00022898"/>
    </source>
</evidence>
<dbReference type="Pfam" id="PF00155">
    <property type="entry name" value="Aminotran_1_2"/>
    <property type="match status" value="1"/>
</dbReference>
<feature type="domain" description="Aminotransferase class I/classII large" evidence="4">
    <location>
        <begin position="59"/>
        <end position="400"/>
    </location>
</feature>
<keyword evidence="2 5" id="KW-0808">Transferase</keyword>
<dbReference type="KEGG" id="rpd:RPD_4240"/>
<evidence type="ECO:0000256" key="2">
    <source>
        <dbReference type="ARBA" id="ARBA00022679"/>
    </source>
</evidence>
<evidence type="ECO:0000256" key="1">
    <source>
        <dbReference type="ARBA" id="ARBA00001933"/>
    </source>
</evidence>
<dbReference type="GO" id="GO:0030170">
    <property type="term" value="F:pyridoxal phosphate binding"/>
    <property type="evidence" value="ECO:0007669"/>
    <property type="project" value="InterPro"/>
</dbReference>
<keyword evidence="5" id="KW-0012">Acyltransferase</keyword>
<dbReference type="PANTHER" id="PTHR13693">
    <property type="entry name" value="CLASS II AMINOTRANSFERASE/8-AMINO-7-OXONONANOATE SYNTHASE"/>
    <property type="match status" value="1"/>
</dbReference>
<name>Q130N2_RHOPS</name>
<comment type="cofactor">
    <cofactor evidence="1">
        <name>pyridoxal 5'-phosphate</name>
        <dbReference type="ChEBI" id="CHEBI:597326"/>
    </cofactor>
</comment>
<evidence type="ECO:0000313" key="5">
    <source>
        <dbReference type="EMBL" id="ABE41457.1"/>
    </source>
</evidence>